<protein>
    <submittedName>
        <fullName evidence="2">Uncharacterized protein</fullName>
    </submittedName>
</protein>
<accession>A0A2K3KNL6</accession>
<comment type="caution">
    <text evidence="2">The sequence shown here is derived from an EMBL/GenBank/DDBJ whole genome shotgun (WGS) entry which is preliminary data.</text>
</comment>
<gene>
    <name evidence="2" type="ORF">L195_g055856</name>
</gene>
<dbReference type="Proteomes" id="UP000236291">
    <property type="component" value="Unassembled WGS sequence"/>
</dbReference>
<dbReference type="ExpressionAtlas" id="A0A2K3KNL6">
    <property type="expression patterns" value="baseline"/>
</dbReference>
<evidence type="ECO:0000256" key="1">
    <source>
        <dbReference type="SAM" id="MobiDB-lite"/>
    </source>
</evidence>
<sequence length="193" mass="22785">MSMEESRSKARSLLDQYTTEEGHKSKAGELHNLVEDQDQNQEQKKTCKSFDDLIETSMKMDLFSCMEERRTIYLLLPLHALLKDLNQLRLETETEKCWRTVAEEIIKDAEIHLENYLWWFQTFFGILTKFKKIPLVTNPFKEKMKLIVTEFNILLKYNLTFIDRAAEKSTFSSIAGDTEITSAIKRKLRYLET</sequence>
<reference evidence="2 3" key="2">
    <citation type="journal article" date="2017" name="Front. Plant Sci.">
        <title>Gene Classification and Mining of Molecular Markers Useful in Red Clover (Trifolium pratense) Breeding.</title>
        <authorList>
            <person name="Istvanek J."/>
            <person name="Dluhosova J."/>
            <person name="Dluhos P."/>
            <person name="Patkova L."/>
            <person name="Nedelnik J."/>
            <person name="Repkova J."/>
        </authorList>
    </citation>
    <scope>NUCLEOTIDE SEQUENCE [LARGE SCALE GENOMIC DNA]</scope>
    <source>
        <strain evidence="3">cv. Tatra</strain>
        <tissue evidence="2">Young leaves</tissue>
    </source>
</reference>
<evidence type="ECO:0000313" key="2">
    <source>
        <dbReference type="EMBL" id="PNX67859.1"/>
    </source>
</evidence>
<feature type="non-terminal residue" evidence="2">
    <location>
        <position position="193"/>
    </location>
</feature>
<dbReference type="AlphaFoldDB" id="A0A2K3KNL6"/>
<feature type="compositionally biased region" description="Basic and acidic residues" evidence="1">
    <location>
        <begin position="20"/>
        <end position="34"/>
    </location>
</feature>
<proteinExistence type="predicted"/>
<evidence type="ECO:0000313" key="3">
    <source>
        <dbReference type="Proteomes" id="UP000236291"/>
    </source>
</evidence>
<reference evidence="2 3" key="1">
    <citation type="journal article" date="2014" name="Am. J. Bot.">
        <title>Genome assembly and annotation for red clover (Trifolium pratense; Fabaceae).</title>
        <authorList>
            <person name="Istvanek J."/>
            <person name="Jaros M."/>
            <person name="Krenek A."/>
            <person name="Repkova J."/>
        </authorList>
    </citation>
    <scope>NUCLEOTIDE SEQUENCE [LARGE SCALE GENOMIC DNA]</scope>
    <source>
        <strain evidence="3">cv. Tatra</strain>
        <tissue evidence="2">Young leaves</tissue>
    </source>
</reference>
<feature type="region of interest" description="Disordered" evidence="1">
    <location>
        <begin position="1"/>
        <end position="41"/>
    </location>
</feature>
<dbReference type="EMBL" id="ASHM01103417">
    <property type="protein sequence ID" value="PNX67859.1"/>
    <property type="molecule type" value="Genomic_DNA"/>
</dbReference>
<organism evidence="2 3">
    <name type="scientific">Trifolium pratense</name>
    <name type="common">Red clover</name>
    <dbReference type="NCBI Taxonomy" id="57577"/>
    <lineage>
        <taxon>Eukaryota</taxon>
        <taxon>Viridiplantae</taxon>
        <taxon>Streptophyta</taxon>
        <taxon>Embryophyta</taxon>
        <taxon>Tracheophyta</taxon>
        <taxon>Spermatophyta</taxon>
        <taxon>Magnoliopsida</taxon>
        <taxon>eudicotyledons</taxon>
        <taxon>Gunneridae</taxon>
        <taxon>Pentapetalae</taxon>
        <taxon>rosids</taxon>
        <taxon>fabids</taxon>
        <taxon>Fabales</taxon>
        <taxon>Fabaceae</taxon>
        <taxon>Papilionoideae</taxon>
        <taxon>50 kb inversion clade</taxon>
        <taxon>NPAAA clade</taxon>
        <taxon>Hologalegina</taxon>
        <taxon>IRL clade</taxon>
        <taxon>Trifolieae</taxon>
        <taxon>Trifolium</taxon>
    </lineage>
</organism>
<name>A0A2K3KNL6_TRIPR</name>